<dbReference type="AlphaFoldDB" id="A0A914S0F3"/>
<dbReference type="InterPro" id="IPR011009">
    <property type="entry name" value="Kinase-like_dom_sf"/>
</dbReference>
<proteinExistence type="predicted"/>
<evidence type="ECO:0000313" key="1">
    <source>
        <dbReference type="Proteomes" id="UP000887564"/>
    </source>
</evidence>
<dbReference type="SUPFAM" id="SSF56112">
    <property type="entry name" value="Protein kinase-like (PK-like)"/>
    <property type="match status" value="1"/>
</dbReference>
<dbReference type="Gene3D" id="1.10.510.10">
    <property type="entry name" value="Transferase(Phosphotransferase) domain 1"/>
    <property type="match status" value="1"/>
</dbReference>
<reference evidence="2" key="1">
    <citation type="submission" date="2022-11" db="UniProtKB">
        <authorList>
            <consortium name="WormBaseParasite"/>
        </authorList>
    </citation>
    <scope>IDENTIFICATION</scope>
</reference>
<protein>
    <submittedName>
        <fullName evidence="2">Protein kinase domain-containing protein</fullName>
    </submittedName>
</protein>
<sequence>MAYMVMEYLEGGELFSRIIDEKNLGKGLGERLTKFYAWQMLNALKLLRYRKLAALSELEKRTDSSVVIAFYHCLSKFVFFYFVQYERLYLQFISSLTSSEGS</sequence>
<dbReference type="Proteomes" id="UP000887564">
    <property type="component" value="Unplaced"/>
</dbReference>
<organism evidence="1 2">
    <name type="scientific">Parascaris equorum</name>
    <name type="common">Equine roundworm</name>
    <dbReference type="NCBI Taxonomy" id="6256"/>
    <lineage>
        <taxon>Eukaryota</taxon>
        <taxon>Metazoa</taxon>
        <taxon>Ecdysozoa</taxon>
        <taxon>Nematoda</taxon>
        <taxon>Chromadorea</taxon>
        <taxon>Rhabditida</taxon>
        <taxon>Spirurina</taxon>
        <taxon>Ascaridomorpha</taxon>
        <taxon>Ascaridoidea</taxon>
        <taxon>Ascarididae</taxon>
        <taxon>Parascaris</taxon>
    </lineage>
</organism>
<evidence type="ECO:0000313" key="2">
    <source>
        <dbReference type="WBParaSite" id="PEQ_0000779501-mRNA-1"/>
    </source>
</evidence>
<keyword evidence="1" id="KW-1185">Reference proteome</keyword>
<dbReference type="WBParaSite" id="PEQ_0000779501-mRNA-1">
    <property type="protein sequence ID" value="PEQ_0000779501-mRNA-1"/>
    <property type="gene ID" value="PEQ_0000779501"/>
</dbReference>
<accession>A0A914S0F3</accession>
<name>A0A914S0F3_PAREQ</name>